<evidence type="ECO:0000256" key="2">
    <source>
        <dbReference type="SAM" id="Phobius"/>
    </source>
</evidence>
<comment type="caution">
    <text evidence="3">The sequence shown here is derived from an EMBL/GenBank/DDBJ whole genome shotgun (WGS) entry which is preliminary data.</text>
</comment>
<organism evidence="3 4">
    <name type="scientific">Ilyodon furcidens</name>
    <name type="common">goldbreast splitfin</name>
    <dbReference type="NCBI Taxonomy" id="33524"/>
    <lineage>
        <taxon>Eukaryota</taxon>
        <taxon>Metazoa</taxon>
        <taxon>Chordata</taxon>
        <taxon>Craniata</taxon>
        <taxon>Vertebrata</taxon>
        <taxon>Euteleostomi</taxon>
        <taxon>Actinopterygii</taxon>
        <taxon>Neopterygii</taxon>
        <taxon>Teleostei</taxon>
        <taxon>Neoteleostei</taxon>
        <taxon>Acanthomorphata</taxon>
        <taxon>Ovalentaria</taxon>
        <taxon>Atherinomorphae</taxon>
        <taxon>Cyprinodontiformes</taxon>
        <taxon>Goodeidae</taxon>
        <taxon>Ilyodon</taxon>
    </lineage>
</organism>
<evidence type="ECO:0000313" key="3">
    <source>
        <dbReference type="EMBL" id="MEQ2248441.1"/>
    </source>
</evidence>
<dbReference type="EMBL" id="JAHRIQ010083001">
    <property type="protein sequence ID" value="MEQ2248441.1"/>
    <property type="molecule type" value="Genomic_DNA"/>
</dbReference>
<keyword evidence="4" id="KW-1185">Reference proteome</keyword>
<evidence type="ECO:0000256" key="1">
    <source>
        <dbReference type="SAM" id="MobiDB-lite"/>
    </source>
</evidence>
<feature type="region of interest" description="Disordered" evidence="1">
    <location>
        <begin position="25"/>
        <end position="49"/>
    </location>
</feature>
<keyword evidence="2" id="KW-0812">Transmembrane</keyword>
<keyword evidence="2" id="KW-1133">Transmembrane helix</keyword>
<protein>
    <submittedName>
        <fullName evidence="3">Uncharacterized protein</fullName>
    </submittedName>
</protein>
<gene>
    <name evidence="3" type="ORF">ILYODFUR_019158</name>
</gene>
<keyword evidence="2" id="KW-0472">Membrane</keyword>
<sequence>MLSNAVASSSLHSCYSPSVAMETSAARPAADIPPVEGERRAGSAEPICSSGGSTDGWAYKAKMWRVEEICSDLRSVLQLSNSGGLGRGAFTLLPSSFSYFFFFFFLLLSLSADRAAQHRAVILLTVI</sequence>
<proteinExistence type="predicted"/>
<feature type="transmembrane region" description="Helical" evidence="2">
    <location>
        <begin position="89"/>
        <end position="110"/>
    </location>
</feature>
<reference evidence="3 4" key="1">
    <citation type="submission" date="2021-06" db="EMBL/GenBank/DDBJ databases">
        <authorList>
            <person name="Palmer J.M."/>
        </authorList>
    </citation>
    <scope>NUCLEOTIDE SEQUENCE [LARGE SCALE GENOMIC DNA]</scope>
    <source>
        <strain evidence="4">if_2019</strain>
        <tissue evidence="3">Muscle</tissue>
    </source>
</reference>
<name>A0ABV0UUM3_9TELE</name>
<accession>A0ABV0UUM3</accession>
<dbReference type="Proteomes" id="UP001482620">
    <property type="component" value="Unassembled WGS sequence"/>
</dbReference>
<evidence type="ECO:0000313" key="4">
    <source>
        <dbReference type="Proteomes" id="UP001482620"/>
    </source>
</evidence>